<evidence type="ECO:0000313" key="7">
    <source>
        <dbReference type="Proteomes" id="UP000324222"/>
    </source>
</evidence>
<evidence type="ECO:0000256" key="1">
    <source>
        <dbReference type="ARBA" id="ARBA00004613"/>
    </source>
</evidence>
<sequence>MQQKCVPHKNSQNRRLLCEAFVEGNPPSHSDLKMTSRGPGARETTYWDYNGSKRWLPWMGYLVPMRTSRFKKRSHMIRKFVHDRAENPLPKHISLDTQPSSTGRPLLVDPSSGVTSEGNNFRLLTSGFSGNVSYDSLNSMHNGEPFSTYDKDLDSFEGNCASNNGGGWWYKKCHRAALTATFPTTKDRNSRTIRWYRPDGWLVLDDVIMKIRPANYGERFNIYTDGEGAPAKDNKTATII</sequence>
<dbReference type="GO" id="GO:0034116">
    <property type="term" value="P:positive regulation of heterotypic cell-cell adhesion"/>
    <property type="evidence" value="ECO:0007669"/>
    <property type="project" value="TreeGrafter"/>
</dbReference>
<evidence type="ECO:0000256" key="4">
    <source>
        <dbReference type="SAM" id="MobiDB-lite"/>
    </source>
</evidence>
<dbReference type="Gene3D" id="3.90.215.10">
    <property type="entry name" value="Gamma Fibrinogen, chain A, domain 1"/>
    <property type="match status" value="1"/>
</dbReference>
<dbReference type="EMBL" id="VSRR010022625">
    <property type="protein sequence ID" value="MPC64819.1"/>
    <property type="molecule type" value="Genomic_DNA"/>
</dbReference>
<dbReference type="InterPro" id="IPR037579">
    <property type="entry name" value="FIB_ANG-like"/>
</dbReference>
<dbReference type="GO" id="GO:0030674">
    <property type="term" value="F:protein-macromolecule adaptor activity"/>
    <property type="evidence" value="ECO:0007669"/>
    <property type="project" value="TreeGrafter"/>
</dbReference>
<dbReference type="PROSITE" id="PS51406">
    <property type="entry name" value="FIBRINOGEN_C_2"/>
    <property type="match status" value="1"/>
</dbReference>
<reference evidence="6 7" key="1">
    <citation type="submission" date="2019-05" db="EMBL/GenBank/DDBJ databases">
        <title>Another draft genome of Portunus trituberculatus and its Hox gene families provides insights of decapod evolution.</title>
        <authorList>
            <person name="Jeong J.-H."/>
            <person name="Song I."/>
            <person name="Kim S."/>
            <person name="Choi T."/>
            <person name="Kim D."/>
            <person name="Ryu S."/>
            <person name="Kim W."/>
        </authorList>
    </citation>
    <scope>NUCLEOTIDE SEQUENCE [LARGE SCALE GENOMIC DNA]</scope>
    <source>
        <tissue evidence="6">Muscle</tissue>
    </source>
</reference>
<name>A0A5B7H4S1_PORTR</name>
<evidence type="ECO:0000256" key="2">
    <source>
        <dbReference type="ARBA" id="ARBA00022525"/>
    </source>
</evidence>
<dbReference type="Proteomes" id="UP000324222">
    <property type="component" value="Unassembled WGS sequence"/>
</dbReference>
<dbReference type="GO" id="GO:0005201">
    <property type="term" value="F:extracellular matrix structural constituent"/>
    <property type="evidence" value="ECO:0007669"/>
    <property type="project" value="TreeGrafter"/>
</dbReference>
<proteinExistence type="predicted"/>
<evidence type="ECO:0000259" key="5">
    <source>
        <dbReference type="PROSITE" id="PS51406"/>
    </source>
</evidence>
<dbReference type="PANTHER" id="PTHR47221:SF7">
    <property type="entry name" value="FIBRINOGEN BETA CHAIN"/>
    <property type="match status" value="1"/>
</dbReference>
<feature type="region of interest" description="Disordered" evidence="4">
    <location>
        <begin position="90"/>
        <end position="113"/>
    </location>
</feature>
<feature type="domain" description="Fibrinogen C-terminal" evidence="5">
    <location>
        <begin position="114"/>
        <end position="215"/>
    </location>
</feature>
<organism evidence="6 7">
    <name type="scientific">Portunus trituberculatus</name>
    <name type="common">Swimming crab</name>
    <name type="synonym">Neptunus trituberculatus</name>
    <dbReference type="NCBI Taxonomy" id="210409"/>
    <lineage>
        <taxon>Eukaryota</taxon>
        <taxon>Metazoa</taxon>
        <taxon>Ecdysozoa</taxon>
        <taxon>Arthropoda</taxon>
        <taxon>Crustacea</taxon>
        <taxon>Multicrustacea</taxon>
        <taxon>Malacostraca</taxon>
        <taxon>Eumalacostraca</taxon>
        <taxon>Eucarida</taxon>
        <taxon>Decapoda</taxon>
        <taxon>Pleocyemata</taxon>
        <taxon>Brachyura</taxon>
        <taxon>Eubrachyura</taxon>
        <taxon>Portunoidea</taxon>
        <taxon>Portunidae</taxon>
        <taxon>Portuninae</taxon>
        <taxon>Portunus</taxon>
    </lineage>
</organism>
<dbReference type="InterPro" id="IPR002181">
    <property type="entry name" value="Fibrinogen_a/b/g_C_dom"/>
</dbReference>
<evidence type="ECO:0000256" key="3">
    <source>
        <dbReference type="ARBA" id="ARBA00023157"/>
    </source>
</evidence>
<comment type="subcellular location">
    <subcellularLocation>
        <location evidence="1">Secreted</location>
    </subcellularLocation>
</comment>
<evidence type="ECO:0000313" key="6">
    <source>
        <dbReference type="EMBL" id="MPC64819.1"/>
    </source>
</evidence>
<keyword evidence="7" id="KW-1185">Reference proteome</keyword>
<dbReference type="SMART" id="SM00186">
    <property type="entry name" value="FBG"/>
    <property type="match status" value="1"/>
</dbReference>
<keyword evidence="3" id="KW-1015">Disulfide bond</keyword>
<dbReference type="OrthoDB" id="6377921at2759"/>
<dbReference type="PANTHER" id="PTHR47221">
    <property type="entry name" value="FIBRINOGEN ALPHA CHAIN"/>
    <property type="match status" value="1"/>
</dbReference>
<dbReference type="Pfam" id="PF00147">
    <property type="entry name" value="Fibrinogen_C"/>
    <property type="match status" value="1"/>
</dbReference>
<dbReference type="GO" id="GO:0005577">
    <property type="term" value="C:fibrinogen complex"/>
    <property type="evidence" value="ECO:0007669"/>
    <property type="project" value="TreeGrafter"/>
</dbReference>
<dbReference type="InterPro" id="IPR014716">
    <property type="entry name" value="Fibrinogen_a/b/g_C_1"/>
</dbReference>
<accession>A0A5B7H4S1</accession>
<dbReference type="InterPro" id="IPR036056">
    <property type="entry name" value="Fibrinogen-like_C"/>
</dbReference>
<keyword evidence="2" id="KW-0964">Secreted</keyword>
<gene>
    <name evidence="6" type="primary">fgg</name>
    <name evidence="6" type="ORF">E2C01_058940</name>
</gene>
<comment type="caution">
    <text evidence="6">The sequence shown here is derived from an EMBL/GenBank/DDBJ whole genome shotgun (WGS) entry which is preliminary data.</text>
</comment>
<protein>
    <submittedName>
        <fullName evidence="6">Fibrinogen gamma chain</fullName>
    </submittedName>
</protein>
<dbReference type="AlphaFoldDB" id="A0A5B7H4S1"/>
<dbReference type="SUPFAM" id="SSF56496">
    <property type="entry name" value="Fibrinogen C-terminal domain-like"/>
    <property type="match status" value="1"/>
</dbReference>